<dbReference type="EMBL" id="LAZR01006454">
    <property type="protein sequence ID" value="KKM92003.1"/>
    <property type="molecule type" value="Genomic_DNA"/>
</dbReference>
<proteinExistence type="predicted"/>
<organism evidence="1">
    <name type="scientific">marine sediment metagenome</name>
    <dbReference type="NCBI Taxonomy" id="412755"/>
    <lineage>
        <taxon>unclassified sequences</taxon>
        <taxon>metagenomes</taxon>
        <taxon>ecological metagenomes</taxon>
    </lineage>
</organism>
<protein>
    <recommendedName>
        <fullName evidence="2">Histidine kinase domain-containing protein</fullName>
    </recommendedName>
</protein>
<dbReference type="AlphaFoldDB" id="A0A0F9LET3"/>
<dbReference type="InterPro" id="IPR036890">
    <property type="entry name" value="HATPase_C_sf"/>
</dbReference>
<gene>
    <name evidence="1" type="ORF">LCGC14_1222780</name>
</gene>
<evidence type="ECO:0000313" key="1">
    <source>
        <dbReference type="EMBL" id="KKM92003.1"/>
    </source>
</evidence>
<dbReference type="Gene3D" id="3.30.565.10">
    <property type="entry name" value="Histidine kinase-like ATPase, C-terminal domain"/>
    <property type="match status" value="1"/>
</dbReference>
<dbReference type="SUPFAM" id="SSF55874">
    <property type="entry name" value="ATPase domain of HSP90 chaperone/DNA topoisomerase II/histidine kinase"/>
    <property type="match status" value="1"/>
</dbReference>
<name>A0A0F9LET3_9ZZZZ</name>
<evidence type="ECO:0008006" key="2">
    <source>
        <dbReference type="Google" id="ProtNLM"/>
    </source>
</evidence>
<accession>A0A0F9LET3</accession>
<comment type="caution">
    <text evidence="1">The sequence shown here is derived from an EMBL/GenBank/DDBJ whole genome shotgun (WGS) entry which is preliminary data.</text>
</comment>
<sequence length="54" mass="6364">MHDLESLAEKRKQSIKIDIHNEMYVNIEKEEIHDVLSNLITNAIKYTPRMGILK</sequence>
<reference evidence="1" key="1">
    <citation type="journal article" date="2015" name="Nature">
        <title>Complex archaea that bridge the gap between prokaryotes and eukaryotes.</title>
        <authorList>
            <person name="Spang A."/>
            <person name="Saw J.H."/>
            <person name="Jorgensen S.L."/>
            <person name="Zaremba-Niedzwiedzka K."/>
            <person name="Martijn J."/>
            <person name="Lind A.E."/>
            <person name="van Eijk R."/>
            <person name="Schleper C."/>
            <person name="Guy L."/>
            <person name="Ettema T.J."/>
        </authorList>
    </citation>
    <scope>NUCLEOTIDE SEQUENCE</scope>
</reference>